<dbReference type="EMBL" id="CAJVCH010553125">
    <property type="protein sequence ID" value="CAG7829826.1"/>
    <property type="molecule type" value="Genomic_DNA"/>
</dbReference>
<feature type="non-terminal residue" evidence="1">
    <location>
        <position position="68"/>
    </location>
</feature>
<feature type="non-terminal residue" evidence="1">
    <location>
        <position position="1"/>
    </location>
</feature>
<dbReference type="Proteomes" id="UP000708208">
    <property type="component" value="Unassembled WGS sequence"/>
</dbReference>
<evidence type="ECO:0000313" key="1">
    <source>
        <dbReference type="EMBL" id="CAG7829826.1"/>
    </source>
</evidence>
<protein>
    <submittedName>
        <fullName evidence="1">Uncharacterized protein</fullName>
    </submittedName>
</protein>
<keyword evidence="2" id="KW-1185">Reference proteome</keyword>
<sequence length="68" mass="8210">GNRECREPTFDDFKAFIFWNNNQKCPRRTYSFEVNVAYRNKVYWQTNCLYNKTLHGPEPKQGQFQLGD</sequence>
<accession>A0A8J2LDB7</accession>
<gene>
    <name evidence="1" type="ORF">AFUS01_LOCUS39669</name>
</gene>
<proteinExistence type="predicted"/>
<organism evidence="1 2">
    <name type="scientific">Allacma fusca</name>
    <dbReference type="NCBI Taxonomy" id="39272"/>
    <lineage>
        <taxon>Eukaryota</taxon>
        <taxon>Metazoa</taxon>
        <taxon>Ecdysozoa</taxon>
        <taxon>Arthropoda</taxon>
        <taxon>Hexapoda</taxon>
        <taxon>Collembola</taxon>
        <taxon>Symphypleona</taxon>
        <taxon>Sminthuridae</taxon>
        <taxon>Allacma</taxon>
    </lineage>
</organism>
<reference evidence="1" key="1">
    <citation type="submission" date="2021-06" db="EMBL/GenBank/DDBJ databases">
        <authorList>
            <person name="Hodson N. C."/>
            <person name="Mongue J. A."/>
            <person name="Jaron S. K."/>
        </authorList>
    </citation>
    <scope>NUCLEOTIDE SEQUENCE</scope>
</reference>
<comment type="caution">
    <text evidence="1">The sequence shown here is derived from an EMBL/GenBank/DDBJ whole genome shotgun (WGS) entry which is preliminary data.</text>
</comment>
<dbReference type="AlphaFoldDB" id="A0A8J2LDB7"/>
<evidence type="ECO:0000313" key="2">
    <source>
        <dbReference type="Proteomes" id="UP000708208"/>
    </source>
</evidence>
<name>A0A8J2LDB7_9HEXA</name>